<dbReference type="Proteomes" id="UP000740557">
    <property type="component" value="Unassembled WGS sequence"/>
</dbReference>
<dbReference type="CDD" id="cd01048">
    <property type="entry name" value="Ferritin_like_AB2"/>
    <property type="match status" value="1"/>
</dbReference>
<protein>
    <submittedName>
        <fullName evidence="1">DUF2202 domain-containing protein</fullName>
    </submittedName>
</protein>
<sequence>MEVANALDTAIEDEYKAYATYESVIKKFGSVRPFIMIIRAEEQHIASLKSIYDKYGLEIPENTYTGTIEAPTTLTDACSIGVTAEIANAELYKTQLLPTVSAYADITGVFTKLMNASQQNHLPAFEKCSN</sequence>
<evidence type="ECO:0000313" key="1">
    <source>
        <dbReference type="EMBL" id="MCA9308170.1"/>
    </source>
</evidence>
<evidence type="ECO:0000313" key="2">
    <source>
        <dbReference type="Proteomes" id="UP000740557"/>
    </source>
</evidence>
<dbReference type="AlphaFoldDB" id="A0A955EB56"/>
<dbReference type="InterPro" id="IPR009078">
    <property type="entry name" value="Ferritin-like_SF"/>
</dbReference>
<dbReference type="InterPro" id="IPR012347">
    <property type="entry name" value="Ferritin-like"/>
</dbReference>
<gene>
    <name evidence="1" type="ORF">KC980_01540</name>
</gene>
<accession>A0A955EB56</accession>
<dbReference type="InterPro" id="IPR019243">
    <property type="entry name" value="DUF2202"/>
</dbReference>
<comment type="caution">
    <text evidence="1">The sequence shown here is derived from an EMBL/GenBank/DDBJ whole genome shotgun (WGS) entry which is preliminary data.</text>
</comment>
<dbReference type="EMBL" id="JAGQNX010000043">
    <property type="protein sequence ID" value="MCA9308170.1"/>
    <property type="molecule type" value="Genomic_DNA"/>
</dbReference>
<organism evidence="1 2">
    <name type="scientific">candidate division WWE3 bacterium</name>
    <dbReference type="NCBI Taxonomy" id="2053526"/>
    <lineage>
        <taxon>Bacteria</taxon>
        <taxon>Katanobacteria</taxon>
    </lineage>
</organism>
<dbReference type="Gene3D" id="1.20.1260.10">
    <property type="match status" value="1"/>
</dbReference>
<reference evidence="1" key="2">
    <citation type="journal article" date="2021" name="Microbiome">
        <title>Successional dynamics and alternative stable states in a saline activated sludge microbial community over 9 years.</title>
        <authorList>
            <person name="Wang Y."/>
            <person name="Ye J."/>
            <person name="Ju F."/>
            <person name="Liu L."/>
            <person name="Boyd J.A."/>
            <person name="Deng Y."/>
            <person name="Parks D.H."/>
            <person name="Jiang X."/>
            <person name="Yin X."/>
            <person name="Woodcroft B.J."/>
            <person name="Tyson G.W."/>
            <person name="Hugenholtz P."/>
            <person name="Polz M.F."/>
            <person name="Zhang T."/>
        </authorList>
    </citation>
    <scope>NUCLEOTIDE SEQUENCE</scope>
    <source>
        <strain evidence="1">HKST-UBA79</strain>
    </source>
</reference>
<name>A0A955EB56_UNCKA</name>
<reference evidence="1" key="1">
    <citation type="submission" date="2020-04" db="EMBL/GenBank/DDBJ databases">
        <authorList>
            <person name="Zhang T."/>
        </authorList>
    </citation>
    <scope>NUCLEOTIDE SEQUENCE</scope>
    <source>
        <strain evidence="1">HKST-UBA79</strain>
    </source>
</reference>
<proteinExistence type="predicted"/>
<dbReference type="SUPFAM" id="SSF47240">
    <property type="entry name" value="Ferritin-like"/>
    <property type="match status" value="1"/>
</dbReference>